<dbReference type="PANTHER" id="PTHR42789">
    <property type="entry name" value="D-ISOMER SPECIFIC 2-HYDROXYACID DEHYDROGENASE FAMILY PROTEIN (AFU_ORTHOLOGUE AFUA_6G10090)"/>
    <property type="match status" value="1"/>
</dbReference>
<gene>
    <name evidence="8" type="ORF">GCM10011374_30580</name>
</gene>
<evidence type="ECO:0000259" key="6">
    <source>
        <dbReference type="Pfam" id="PF00389"/>
    </source>
</evidence>
<feature type="region of interest" description="Disordered" evidence="5">
    <location>
        <begin position="314"/>
        <end position="333"/>
    </location>
</feature>
<accession>A0A917LYW9</accession>
<evidence type="ECO:0000256" key="1">
    <source>
        <dbReference type="ARBA" id="ARBA00005854"/>
    </source>
</evidence>
<comment type="similarity">
    <text evidence="1 4">Belongs to the D-isomer specific 2-hydroxyacid dehydrogenase family.</text>
</comment>
<feature type="domain" description="D-isomer specific 2-hydroxyacid dehydrogenase NAD-binding" evidence="7">
    <location>
        <begin position="118"/>
        <end position="290"/>
    </location>
</feature>
<dbReference type="InterPro" id="IPR006139">
    <property type="entry name" value="D-isomer_2_OHA_DH_cat_dom"/>
</dbReference>
<protein>
    <recommendedName>
        <fullName evidence="10">Hydroxyacid dehydrogenase</fullName>
    </recommendedName>
</protein>
<proteinExistence type="inferred from homology"/>
<comment type="caution">
    <text evidence="8">The sequence shown here is derived from an EMBL/GenBank/DDBJ whole genome shotgun (WGS) entry which is preliminary data.</text>
</comment>
<keyword evidence="2 4" id="KW-0560">Oxidoreductase</keyword>
<evidence type="ECO:0000256" key="4">
    <source>
        <dbReference type="RuleBase" id="RU003719"/>
    </source>
</evidence>
<evidence type="ECO:0008006" key="10">
    <source>
        <dbReference type="Google" id="ProtNLM"/>
    </source>
</evidence>
<reference evidence="8" key="2">
    <citation type="submission" date="2020-09" db="EMBL/GenBank/DDBJ databases">
        <authorList>
            <person name="Sun Q."/>
            <person name="Zhou Y."/>
        </authorList>
    </citation>
    <scope>NUCLEOTIDE SEQUENCE</scope>
    <source>
        <strain evidence="8">CGMCC 1.12187</strain>
    </source>
</reference>
<evidence type="ECO:0000256" key="5">
    <source>
        <dbReference type="SAM" id="MobiDB-lite"/>
    </source>
</evidence>
<evidence type="ECO:0000313" key="8">
    <source>
        <dbReference type="EMBL" id="GGG64784.1"/>
    </source>
</evidence>
<sequence length="333" mass="34772">MTGAGLGPVVVTTPSFGLYSDAPWQAIEAEQLDVRRSRAKGPLSPAQLREEVTEAVALIVGVDRVDASVLAAAPHLKVIGKHGVGIDNIDLQAAAEAGVTVVRTPGANSRAVADLAVTLLLAGARKLLEADRTLRAGAWNQLFGQEMHGRTLGLIGFGQIGREVARRGAGFGCEITAYDPFLPEEVFARDGVRRCSLPELLATSDFISLHVPMPPDGSPLLSREALETMKPGAGVVNTSRGGLIDSAAAADLLRSGHLGFLAADAFEEEPIPPDHPLLSAPNTVLTPHIGACSDGANAAMGSDVIHDVARVLRGEPPHHPVSPDPSTTTQTRH</sequence>
<dbReference type="Proteomes" id="UP000638848">
    <property type="component" value="Unassembled WGS sequence"/>
</dbReference>
<feature type="compositionally biased region" description="Polar residues" evidence="5">
    <location>
        <begin position="324"/>
        <end position="333"/>
    </location>
</feature>
<evidence type="ECO:0000256" key="3">
    <source>
        <dbReference type="ARBA" id="ARBA00023027"/>
    </source>
</evidence>
<dbReference type="GO" id="GO:0051287">
    <property type="term" value="F:NAD binding"/>
    <property type="evidence" value="ECO:0007669"/>
    <property type="project" value="InterPro"/>
</dbReference>
<dbReference type="SUPFAM" id="SSF52283">
    <property type="entry name" value="Formate/glycerate dehydrogenase catalytic domain-like"/>
    <property type="match status" value="1"/>
</dbReference>
<dbReference type="InterPro" id="IPR036291">
    <property type="entry name" value="NAD(P)-bd_dom_sf"/>
</dbReference>
<keyword evidence="3" id="KW-0520">NAD</keyword>
<dbReference type="CDD" id="cd12172">
    <property type="entry name" value="PGDH_like_2"/>
    <property type="match status" value="1"/>
</dbReference>
<reference evidence="8" key="1">
    <citation type="journal article" date="2014" name="Int. J. Syst. Evol. Microbiol.">
        <title>Complete genome sequence of Corynebacterium casei LMG S-19264T (=DSM 44701T), isolated from a smear-ripened cheese.</title>
        <authorList>
            <consortium name="US DOE Joint Genome Institute (JGI-PGF)"/>
            <person name="Walter F."/>
            <person name="Albersmeier A."/>
            <person name="Kalinowski J."/>
            <person name="Ruckert C."/>
        </authorList>
    </citation>
    <scope>NUCLEOTIDE SEQUENCE</scope>
    <source>
        <strain evidence="8">CGMCC 1.12187</strain>
    </source>
</reference>
<dbReference type="Pfam" id="PF02826">
    <property type="entry name" value="2-Hacid_dh_C"/>
    <property type="match status" value="1"/>
</dbReference>
<dbReference type="PANTHER" id="PTHR42789:SF1">
    <property type="entry name" value="D-ISOMER SPECIFIC 2-HYDROXYACID DEHYDROGENASE FAMILY PROTEIN (AFU_ORTHOLOGUE AFUA_6G10090)"/>
    <property type="match status" value="1"/>
</dbReference>
<dbReference type="EMBL" id="BMEQ01000019">
    <property type="protein sequence ID" value="GGG64784.1"/>
    <property type="molecule type" value="Genomic_DNA"/>
</dbReference>
<dbReference type="AlphaFoldDB" id="A0A917LYW9"/>
<dbReference type="Pfam" id="PF00389">
    <property type="entry name" value="2-Hacid_dh"/>
    <property type="match status" value="1"/>
</dbReference>
<name>A0A917LYW9_9MICC</name>
<dbReference type="Gene3D" id="3.40.50.720">
    <property type="entry name" value="NAD(P)-binding Rossmann-like Domain"/>
    <property type="match status" value="2"/>
</dbReference>
<dbReference type="SUPFAM" id="SSF51735">
    <property type="entry name" value="NAD(P)-binding Rossmann-fold domains"/>
    <property type="match status" value="1"/>
</dbReference>
<keyword evidence="9" id="KW-1185">Reference proteome</keyword>
<feature type="domain" description="D-isomer specific 2-hydroxyacid dehydrogenase catalytic" evidence="6">
    <location>
        <begin position="28"/>
        <end position="321"/>
    </location>
</feature>
<evidence type="ECO:0000313" key="9">
    <source>
        <dbReference type="Proteomes" id="UP000638848"/>
    </source>
</evidence>
<dbReference type="InterPro" id="IPR050857">
    <property type="entry name" value="D-2-hydroxyacid_DH"/>
</dbReference>
<organism evidence="8 9">
    <name type="scientific">Kocuria dechangensis</name>
    <dbReference type="NCBI Taxonomy" id="1176249"/>
    <lineage>
        <taxon>Bacteria</taxon>
        <taxon>Bacillati</taxon>
        <taxon>Actinomycetota</taxon>
        <taxon>Actinomycetes</taxon>
        <taxon>Micrococcales</taxon>
        <taxon>Micrococcaceae</taxon>
        <taxon>Kocuria</taxon>
    </lineage>
</organism>
<dbReference type="GO" id="GO:0016616">
    <property type="term" value="F:oxidoreductase activity, acting on the CH-OH group of donors, NAD or NADP as acceptor"/>
    <property type="evidence" value="ECO:0007669"/>
    <property type="project" value="InterPro"/>
</dbReference>
<dbReference type="InterPro" id="IPR006140">
    <property type="entry name" value="D-isomer_DH_NAD-bd"/>
</dbReference>
<evidence type="ECO:0000259" key="7">
    <source>
        <dbReference type="Pfam" id="PF02826"/>
    </source>
</evidence>
<evidence type="ECO:0000256" key="2">
    <source>
        <dbReference type="ARBA" id="ARBA00023002"/>
    </source>
</evidence>
<dbReference type="FunFam" id="3.40.50.720:FF:000203">
    <property type="entry name" value="D-3-phosphoglycerate dehydrogenase (SerA)"/>
    <property type="match status" value="1"/>
</dbReference>